<feature type="chain" id="PRO_5024462208" evidence="1">
    <location>
        <begin position="23"/>
        <end position="175"/>
    </location>
</feature>
<dbReference type="NCBIfam" id="NF038094">
    <property type="entry name" value="CueP_fam"/>
    <property type="match status" value="1"/>
</dbReference>
<evidence type="ECO:0000313" key="2">
    <source>
        <dbReference type="EMBL" id="QGH35531.1"/>
    </source>
</evidence>
<dbReference type="Gene3D" id="2.60.40.3700">
    <property type="match status" value="1"/>
</dbReference>
<proteinExistence type="predicted"/>
<name>A0A5Q2TN01_9BACI</name>
<dbReference type="InterPro" id="IPR047808">
    <property type="entry name" value="CueP-like"/>
</dbReference>
<organism evidence="2 3">
    <name type="scientific">Gracilibacillus salitolerans</name>
    <dbReference type="NCBI Taxonomy" id="2663022"/>
    <lineage>
        <taxon>Bacteria</taxon>
        <taxon>Bacillati</taxon>
        <taxon>Bacillota</taxon>
        <taxon>Bacilli</taxon>
        <taxon>Bacillales</taxon>
        <taxon>Bacillaceae</taxon>
        <taxon>Gracilibacillus</taxon>
    </lineage>
</organism>
<dbReference type="EMBL" id="CP045915">
    <property type="protein sequence ID" value="QGH35531.1"/>
    <property type="molecule type" value="Genomic_DNA"/>
</dbReference>
<reference evidence="2 3" key="1">
    <citation type="submission" date="2019-11" db="EMBL/GenBank/DDBJ databases">
        <title>Gracilibacillus salitolerans sp. nov., a moderate halophile isolated from a saline soil in northwest China.</title>
        <authorList>
            <person name="Gan L."/>
        </authorList>
    </citation>
    <scope>NUCLEOTIDE SEQUENCE [LARGE SCALE GENOMIC DNA]</scope>
    <source>
        <strain evidence="2 3">SCU50</strain>
    </source>
</reference>
<dbReference type="AlphaFoldDB" id="A0A5Q2TN01"/>
<sequence>MRLRTILSFLLIISLFAGCSNQADQQEEALSAEELKDLVYQYSIDEKDAKSASITSTELIIAKKDDKETSFTLPENEFFVSIAPFIDETHPCTNHSLTGCQGELTNTTFDVYIEDDAGNIVVDETVESFDNGFIDLWLPRDQIFHAKIEYDGKVAESEISTFEDDGTCITTMQLM</sequence>
<dbReference type="RefSeq" id="WP_153791880.1">
    <property type="nucleotide sequence ID" value="NZ_CP045915.1"/>
</dbReference>
<evidence type="ECO:0000313" key="3">
    <source>
        <dbReference type="Proteomes" id="UP000339690"/>
    </source>
</evidence>
<dbReference type="PROSITE" id="PS51257">
    <property type="entry name" value="PROKAR_LIPOPROTEIN"/>
    <property type="match status" value="1"/>
</dbReference>
<dbReference type="Pfam" id="PF21172">
    <property type="entry name" value="CueP"/>
    <property type="match status" value="1"/>
</dbReference>
<protein>
    <submittedName>
        <fullName evidence="2">Uncharacterized protein</fullName>
    </submittedName>
</protein>
<accession>A0A5Q2TN01</accession>
<feature type="signal peptide" evidence="1">
    <location>
        <begin position="1"/>
        <end position="22"/>
    </location>
</feature>
<evidence type="ECO:0000256" key="1">
    <source>
        <dbReference type="SAM" id="SignalP"/>
    </source>
</evidence>
<gene>
    <name evidence="2" type="ORF">GI584_16390</name>
</gene>
<keyword evidence="3" id="KW-1185">Reference proteome</keyword>
<keyword evidence="1" id="KW-0732">Signal</keyword>
<dbReference type="KEGG" id="grc:GI584_16390"/>
<dbReference type="Proteomes" id="UP000339690">
    <property type="component" value="Chromosome"/>
</dbReference>